<reference evidence="4" key="1">
    <citation type="journal article" date="2023" name="Mol. Biol. Evol.">
        <title>Third-Generation Sequencing Reveals the Adaptive Role of the Epigenome in Three Deep-Sea Polychaetes.</title>
        <authorList>
            <person name="Perez M."/>
            <person name="Aroh O."/>
            <person name="Sun Y."/>
            <person name="Lan Y."/>
            <person name="Juniper S.K."/>
            <person name="Young C.R."/>
            <person name="Angers B."/>
            <person name="Qian P.Y."/>
        </authorList>
    </citation>
    <scope>NUCLEOTIDE SEQUENCE</scope>
    <source>
        <strain evidence="4">P08H-3</strain>
    </source>
</reference>
<feature type="domain" description="Mab-21-like nucleotidyltransferase" evidence="3">
    <location>
        <begin position="145"/>
        <end position="269"/>
    </location>
</feature>
<feature type="compositionally biased region" description="Polar residues" evidence="2">
    <location>
        <begin position="416"/>
        <end position="431"/>
    </location>
</feature>
<feature type="region of interest" description="Disordered" evidence="2">
    <location>
        <begin position="492"/>
        <end position="577"/>
    </location>
</feature>
<evidence type="ECO:0000256" key="2">
    <source>
        <dbReference type="SAM" id="MobiDB-lite"/>
    </source>
</evidence>
<dbReference type="InterPro" id="IPR046903">
    <property type="entry name" value="Mab-21-like_nuc_Trfase"/>
</dbReference>
<evidence type="ECO:0000313" key="4">
    <source>
        <dbReference type="EMBL" id="KAK2148281.1"/>
    </source>
</evidence>
<keyword evidence="1" id="KW-0175">Coiled coil</keyword>
<proteinExistence type="predicted"/>
<dbReference type="Gene3D" id="3.30.460.90">
    <property type="match status" value="1"/>
</dbReference>
<dbReference type="Proteomes" id="UP001208570">
    <property type="component" value="Unassembled WGS sequence"/>
</dbReference>
<keyword evidence="5" id="KW-1185">Reference proteome</keyword>
<dbReference type="AlphaFoldDB" id="A0AAD9J988"/>
<name>A0AAD9J988_9ANNE</name>
<sequence>MMADVTNMEQLESEIKQMTDEVNKETFDLWKRKFEEGDMMTLKSLLSDKWNDNDNDNSSLTVCTNVCRVSKTKIKNITSKQLSLQRMFHHQCLIDDDDNCCDIINKCHPPHSDTADKILDVLKLVSDKIACQYPCHLIRAGSFSDGTKIDKLNEMDFIFVLKYNSSRDYNLITNEYVYGNLECVITPSVDSDLHQYCRHDNGTLDVERFRDDFKNALSRVIQDSCREMGVNFGGFLRPNFSLFRENDPAFTVKLEDISVDFTVAFRVPSHVMYEILHRKCRPDILKYIKRHIRYYLSLGLAVITDFDYLDLSTSLLERNIIRHNRVIRQTLIVMKYYKDHLFNIFPPSFGNYYKEIIKTVRDDICRLIQENGNFGEKYEKYLRLTNRSEEYLERAIIIHEAVNLLKRQQVITSTSSQQHIPSTSIQQESSLTSNQQDITSTSSQQYISSTSRQQLDDIEQRCTNIVNRLIGKRYVRIYPSLLKIIDEEIVDRDTSRDTDTSRDRNTCRDTDTSRDRDTSGDTDRSRDRDISIDRDTSGDTDRSRDRDIFIDRDTSGDTDRSRDRDISIDRDTSGDTV</sequence>
<gene>
    <name evidence="4" type="ORF">LSH36_505g00031</name>
</gene>
<accession>A0AAD9J988</accession>
<comment type="caution">
    <text evidence="4">The sequence shown here is derived from an EMBL/GenBank/DDBJ whole genome shotgun (WGS) entry which is preliminary data.</text>
</comment>
<evidence type="ECO:0000313" key="5">
    <source>
        <dbReference type="Proteomes" id="UP001208570"/>
    </source>
</evidence>
<dbReference type="Pfam" id="PF03281">
    <property type="entry name" value="Mab-21"/>
    <property type="match status" value="1"/>
</dbReference>
<organism evidence="4 5">
    <name type="scientific">Paralvinella palmiformis</name>
    <dbReference type="NCBI Taxonomy" id="53620"/>
    <lineage>
        <taxon>Eukaryota</taxon>
        <taxon>Metazoa</taxon>
        <taxon>Spiralia</taxon>
        <taxon>Lophotrochozoa</taxon>
        <taxon>Annelida</taxon>
        <taxon>Polychaeta</taxon>
        <taxon>Sedentaria</taxon>
        <taxon>Canalipalpata</taxon>
        <taxon>Terebellida</taxon>
        <taxon>Terebelliformia</taxon>
        <taxon>Alvinellidae</taxon>
        <taxon>Paralvinella</taxon>
    </lineage>
</organism>
<evidence type="ECO:0000259" key="3">
    <source>
        <dbReference type="Pfam" id="PF03281"/>
    </source>
</evidence>
<feature type="coiled-coil region" evidence="1">
    <location>
        <begin position="1"/>
        <end position="28"/>
    </location>
</feature>
<feature type="compositionally biased region" description="Low complexity" evidence="2">
    <location>
        <begin position="432"/>
        <end position="447"/>
    </location>
</feature>
<feature type="region of interest" description="Disordered" evidence="2">
    <location>
        <begin position="416"/>
        <end position="447"/>
    </location>
</feature>
<protein>
    <recommendedName>
        <fullName evidence="3">Mab-21-like nucleotidyltransferase domain-containing protein</fullName>
    </recommendedName>
</protein>
<dbReference type="EMBL" id="JAODUP010000505">
    <property type="protein sequence ID" value="KAK2148281.1"/>
    <property type="molecule type" value="Genomic_DNA"/>
</dbReference>
<evidence type="ECO:0000256" key="1">
    <source>
        <dbReference type="SAM" id="Coils"/>
    </source>
</evidence>